<dbReference type="InterPro" id="IPR057667">
    <property type="entry name" value="HTH_SB"/>
</dbReference>
<dbReference type="Ensembl" id="ENSSDUT00000021417.1">
    <property type="protein sequence ID" value="ENSSDUP00000021036.1"/>
    <property type="gene ID" value="ENSSDUG00000015311.1"/>
</dbReference>
<proteinExistence type="predicted"/>
<name>A0A3B4UQV3_SERDU</name>
<protein>
    <recommendedName>
        <fullName evidence="2">Sleeping Beauty transposase HTH domain-containing protein</fullName>
    </recommendedName>
</protein>
<sequence length="107" mass="12219">MNLVNFHKAGEGYKNISKRLGIPAPTVKTIIQIWKKYGHTKTLPRSGRLRKITERAARKLSQELRTNPKQTAGDLKNAHTSRHKAARLEYAKEDVNKSNEFLNKIVV</sequence>
<evidence type="ECO:0000313" key="3">
    <source>
        <dbReference type="Ensembl" id="ENSSDUP00000021036.1"/>
    </source>
</evidence>
<feature type="region of interest" description="Disordered" evidence="1">
    <location>
        <begin position="62"/>
        <end position="84"/>
    </location>
</feature>
<keyword evidence="4" id="KW-1185">Reference proteome</keyword>
<dbReference type="AlphaFoldDB" id="A0A3B4UQV3"/>
<dbReference type="GeneTree" id="ENSGT01120000275309"/>
<reference evidence="3" key="1">
    <citation type="submission" date="2025-08" db="UniProtKB">
        <authorList>
            <consortium name="Ensembl"/>
        </authorList>
    </citation>
    <scope>IDENTIFICATION</scope>
</reference>
<evidence type="ECO:0000313" key="4">
    <source>
        <dbReference type="Proteomes" id="UP000261420"/>
    </source>
</evidence>
<feature type="domain" description="Sleeping Beauty transposase HTH" evidence="2">
    <location>
        <begin position="3"/>
        <end position="40"/>
    </location>
</feature>
<organism evidence="3 4">
    <name type="scientific">Seriola dumerili</name>
    <name type="common">Greater amberjack</name>
    <name type="synonym">Caranx dumerili</name>
    <dbReference type="NCBI Taxonomy" id="41447"/>
    <lineage>
        <taxon>Eukaryota</taxon>
        <taxon>Metazoa</taxon>
        <taxon>Chordata</taxon>
        <taxon>Craniata</taxon>
        <taxon>Vertebrata</taxon>
        <taxon>Euteleostomi</taxon>
        <taxon>Actinopterygii</taxon>
        <taxon>Neopterygii</taxon>
        <taxon>Teleostei</taxon>
        <taxon>Neoteleostei</taxon>
        <taxon>Acanthomorphata</taxon>
        <taxon>Carangaria</taxon>
        <taxon>Carangiformes</taxon>
        <taxon>Carangidae</taxon>
        <taxon>Seriola</taxon>
    </lineage>
</organism>
<dbReference type="InterPro" id="IPR036388">
    <property type="entry name" value="WH-like_DNA-bd_sf"/>
</dbReference>
<dbReference type="Proteomes" id="UP000261420">
    <property type="component" value="Unplaced"/>
</dbReference>
<reference evidence="3" key="2">
    <citation type="submission" date="2025-09" db="UniProtKB">
        <authorList>
            <consortium name="Ensembl"/>
        </authorList>
    </citation>
    <scope>IDENTIFICATION</scope>
</reference>
<dbReference type="InterPro" id="IPR009057">
    <property type="entry name" value="Homeodomain-like_sf"/>
</dbReference>
<dbReference type="SUPFAM" id="SSF46689">
    <property type="entry name" value="Homeodomain-like"/>
    <property type="match status" value="1"/>
</dbReference>
<evidence type="ECO:0000259" key="2">
    <source>
        <dbReference type="Pfam" id="PF25787"/>
    </source>
</evidence>
<accession>A0A3B4UQV3</accession>
<dbReference type="Gene3D" id="1.10.10.10">
    <property type="entry name" value="Winged helix-like DNA-binding domain superfamily/Winged helix DNA-binding domain"/>
    <property type="match status" value="1"/>
</dbReference>
<dbReference type="OMA" id="EWSIELK"/>
<dbReference type="Pfam" id="PF25787">
    <property type="entry name" value="HTH_SB"/>
    <property type="match status" value="1"/>
</dbReference>
<evidence type="ECO:0000256" key="1">
    <source>
        <dbReference type="SAM" id="MobiDB-lite"/>
    </source>
</evidence>